<comment type="similarity">
    <text evidence="1">Belongs to the CWF19 family.</text>
</comment>
<gene>
    <name evidence="4" type="ORF">AMAG_17051</name>
</gene>
<dbReference type="PANTHER" id="PTHR12072:SF5">
    <property type="entry name" value="CWF19-LIKE PROTEIN 2"/>
    <property type="match status" value="1"/>
</dbReference>
<evidence type="ECO:0000259" key="3">
    <source>
        <dbReference type="Pfam" id="PF04676"/>
    </source>
</evidence>
<dbReference type="PANTHER" id="PTHR12072">
    <property type="entry name" value="CWF19, CELL CYCLE CONTROL PROTEIN"/>
    <property type="match status" value="1"/>
</dbReference>
<evidence type="ECO:0000256" key="2">
    <source>
        <dbReference type="SAM" id="MobiDB-lite"/>
    </source>
</evidence>
<protein>
    <recommendedName>
        <fullName evidence="3">Cwf19-like protein C-terminal domain-containing protein</fullName>
    </recommendedName>
</protein>
<accession>A0A0L0TCM2</accession>
<dbReference type="STRING" id="578462.A0A0L0TCM2"/>
<dbReference type="eggNOG" id="KOG2477">
    <property type="taxonomic scope" value="Eukaryota"/>
</dbReference>
<evidence type="ECO:0000256" key="1">
    <source>
        <dbReference type="ARBA" id="ARBA00006795"/>
    </source>
</evidence>
<organism evidence="4 5">
    <name type="scientific">Allomyces macrogynus (strain ATCC 38327)</name>
    <name type="common">Allomyces javanicus var. macrogynus</name>
    <dbReference type="NCBI Taxonomy" id="578462"/>
    <lineage>
        <taxon>Eukaryota</taxon>
        <taxon>Fungi</taxon>
        <taxon>Fungi incertae sedis</taxon>
        <taxon>Blastocladiomycota</taxon>
        <taxon>Blastocladiomycetes</taxon>
        <taxon>Blastocladiales</taxon>
        <taxon>Blastocladiaceae</taxon>
        <taxon>Allomyces</taxon>
    </lineage>
</organism>
<feature type="domain" description="Cwf19-like protein C-terminal" evidence="3">
    <location>
        <begin position="170"/>
        <end position="231"/>
    </location>
</feature>
<dbReference type="OrthoDB" id="2113965at2759"/>
<dbReference type="GO" id="GO:0000398">
    <property type="term" value="P:mRNA splicing, via spliceosome"/>
    <property type="evidence" value="ECO:0007669"/>
    <property type="project" value="TreeGrafter"/>
</dbReference>
<dbReference type="GO" id="GO:0071014">
    <property type="term" value="C:post-mRNA release spliceosomal complex"/>
    <property type="evidence" value="ECO:0007669"/>
    <property type="project" value="TreeGrafter"/>
</dbReference>
<dbReference type="InterPro" id="IPR006767">
    <property type="entry name" value="Cwf19-like_C_dom-2"/>
</dbReference>
<evidence type="ECO:0000313" key="5">
    <source>
        <dbReference type="Proteomes" id="UP000054350"/>
    </source>
</evidence>
<reference evidence="4 5" key="1">
    <citation type="submission" date="2009-11" db="EMBL/GenBank/DDBJ databases">
        <title>Annotation of Allomyces macrogynus ATCC 38327.</title>
        <authorList>
            <consortium name="The Broad Institute Genome Sequencing Platform"/>
            <person name="Russ C."/>
            <person name="Cuomo C."/>
            <person name="Burger G."/>
            <person name="Gray M.W."/>
            <person name="Holland P.W.H."/>
            <person name="King N."/>
            <person name="Lang F.B.F."/>
            <person name="Roger A.J."/>
            <person name="Ruiz-Trillo I."/>
            <person name="Young S.K."/>
            <person name="Zeng Q."/>
            <person name="Gargeya S."/>
            <person name="Fitzgerald M."/>
            <person name="Haas B."/>
            <person name="Abouelleil A."/>
            <person name="Alvarado L."/>
            <person name="Arachchi H.M."/>
            <person name="Berlin A."/>
            <person name="Chapman S.B."/>
            <person name="Gearin G."/>
            <person name="Goldberg J."/>
            <person name="Griggs A."/>
            <person name="Gujja S."/>
            <person name="Hansen M."/>
            <person name="Heiman D."/>
            <person name="Howarth C."/>
            <person name="Larimer J."/>
            <person name="Lui A."/>
            <person name="MacDonald P.J.P."/>
            <person name="McCowen C."/>
            <person name="Montmayeur A."/>
            <person name="Murphy C."/>
            <person name="Neiman D."/>
            <person name="Pearson M."/>
            <person name="Priest M."/>
            <person name="Roberts A."/>
            <person name="Saif S."/>
            <person name="Shea T."/>
            <person name="Sisk P."/>
            <person name="Stolte C."/>
            <person name="Sykes S."/>
            <person name="Wortman J."/>
            <person name="Nusbaum C."/>
            <person name="Birren B."/>
        </authorList>
    </citation>
    <scope>NUCLEOTIDE SEQUENCE [LARGE SCALE GENOMIC DNA]</scope>
    <source>
        <strain evidence="4 5">ATCC 38327</strain>
    </source>
</reference>
<dbReference type="InterPro" id="IPR040194">
    <property type="entry name" value="Cwf19-like"/>
</dbReference>
<evidence type="ECO:0000313" key="4">
    <source>
        <dbReference type="EMBL" id="KNE72608.1"/>
    </source>
</evidence>
<name>A0A0L0TCM2_ALLM3</name>
<dbReference type="Pfam" id="PF04676">
    <property type="entry name" value="CwfJ_C_2"/>
    <property type="match status" value="1"/>
</dbReference>
<feature type="compositionally biased region" description="Basic and acidic residues" evidence="2">
    <location>
        <begin position="72"/>
        <end position="82"/>
    </location>
</feature>
<feature type="region of interest" description="Disordered" evidence="2">
    <location>
        <begin position="58"/>
        <end position="82"/>
    </location>
</feature>
<reference evidence="5" key="2">
    <citation type="submission" date="2009-11" db="EMBL/GenBank/DDBJ databases">
        <title>The Genome Sequence of Allomyces macrogynus strain ATCC 38327.</title>
        <authorList>
            <consortium name="The Broad Institute Genome Sequencing Platform"/>
            <person name="Russ C."/>
            <person name="Cuomo C."/>
            <person name="Shea T."/>
            <person name="Young S.K."/>
            <person name="Zeng Q."/>
            <person name="Koehrsen M."/>
            <person name="Haas B."/>
            <person name="Borodovsky M."/>
            <person name="Guigo R."/>
            <person name="Alvarado L."/>
            <person name="Berlin A."/>
            <person name="Borenstein D."/>
            <person name="Chen Z."/>
            <person name="Engels R."/>
            <person name="Freedman E."/>
            <person name="Gellesch M."/>
            <person name="Goldberg J."/>
            <person name="Griggs A."/>
            <person name="Gujja S."/>
            <person name="Heiman D."/>
            <person name="Hepburn T."/>
            <person name="Howarth C."/>
            <person name="Jen D."/>
            <person name="Larson L."/>
            <person name="Lewis B."/>
            <person name="Mehta T."/>
            <person name="Park D."/>
            <person name="Pearson M."/>
            <person name="Roberts A."/>
            <person name="Saif S."/>
            <person name="Shenoy N."/>
            <person name="Sisk P."/>
            <person name="Stolte C."/>
            <person name="Sykes S."/>
            <person name="Walk T."/>
            <person name="White J."/>
            <person name="Yandava C."/>
            <person name="Burger G."/>
            <person name="Gray M.W."/>
            <person name="Holland P.W.H."/>
            <person name="King N."/>
            <person name="Lang F.B.F."/>
            <person name="Roger A.J."/>
            <person name="Ruiz-Trillo I."/>
            <person name="Lander E."/>
            <person name="Nusbaum C."/>
        </authorList>
    </citation>
    <scope>NUCLEOTIDE SEQUENCE [LARGE SCALE GENOMIC DNA]</scope>
    <source>
        <strain evidence="5">ATCC 38327</strain>
    </source>
</reference>
<dbReference type="AlphaFoldDB" id="A0A0L0TCM2"/>
<proteinExistence type="inferred from homology"/>
<dbReference type="EMBL" id="GG745381">
    <property type="protein sequence ID" value="KNE72608.1"/>
    <property type="molecule type" value="Genomic_DNA"/>
</dbReference>
<keyword evidence="5" id="KW-1185">Reference proteome</keyword>
<dbReference type="VEuPathDB" id="FungiDB:AMAG_17051"/>
<sequence>MLAQVQLAADAPAAATAFSSSPAPSLLPATGPADTTGTAKHIVLPTIHLRGRALETMLPSSAPSNADDMSLEEMRKRPENETKRKVAIDDYVRQQQSLVKCHFCFKDGKLPPVSIIAIRIRAHLALVPYELVRIFQKCLMRMYYAQGKAVLFTETVLDSALQSAEVEADEWTQHAAIIDTRLKPASNTSGFRRLMVPNLPYFHVWFDLDGGDGHVIEERARGMHNQFAREVDHDRVRAFIKQWSECDWTKMLEGGEY</sequence>
<dbReference type="Proteomes" id="UP000054350">
    <property type="component" value="Unassembled WGS sequence"/>
</dbReference>